<dbReference type="EMBL" id="JACYCD010000265">
    <property type="protein sequence ID" value="KAF8698337.1"/>
    <property type="molecule type" value="Genomic_DNA"/>
</dbReference>
<gene>
    <name evidence="10" type="ORF">RHS03_07684</name>
</gene>
<protein>
    <submittedName>
        <fullName evidence="10">MFS general substrate transporter</fullName>
    </submittedName>
</protein>
<evidence type="ECO:0000256" key="3">
    <source>
        <dbReference type="ARBA" id="ARBA00022692"/>
    </source>
</evidence>
<organism evidence="10 11">
    <name type="scientific">Rhizoctonia solani</name>
    <dbReference type="NCBI Taxonomy" id="456999"/>
    <lineage>
        <taxon>Eukaryota</taxon>
        <taxon>Fungi</taxon>
        <taxon>Dikarya</taxon>
        <taxon>Basidiomycota</taxon>
        <taxon>Agaricomycotina</taxon>
        <taxon>Agaricomycetes</taxon>
        <taxon>Cantharellales</taxon>
        <taxon>Ceratobasidiaceae</taxon>
        <taxon>Rhizoctonia</taxon>
    </lineage>
</organism>
<feature type="compositionally biased region" description="Low complexity" evidence="7">
    <location>
        <begin position="655"/>
        <end position="664"/>
    </location>
</feature>
<feature type="transmembrane region" description="Helical" evidence="8">
    <location>
        <begin position="1222"/>
        <end position="1243"/>
    </location>
</feature>
<dbReference type="Pfam" id="PF07690">
    <property type="entry name" value="MFS_1"/>
    <property type="match status" value="1"/>
</dbReference>
<dbReference type="Proteomes" id="UP000602905">
    <property type="component" value="Unassembled WGS sequence"/>
</dbReference>
<feature type="domain" description="Major facilitator superfamily (MFS) profile" evidence="9">
    <location>
        <begin position="863"/>
        <end position="1281"/>
    </location>
</feature>
<dbReference type="OrthoDB" id="2985014at2759"/>
<dbReference type="SUPFAM" id="SSF103473">
    <property type="entry name" value="MFS general substrate transporter"/>
    <property type="match status" value="1"/>
</dbReference>
<dbReference type="PANTHER" id="PTHR43791">
    <property type="entry name" value="PERMEASE-RELATED"/>
    <property type="match status" value="1"/>
</dbReference>
<feature type="transmembrane region" description="Helical" evidence="8">
    <location>
        <begin position="931"/>
        <end position="949"/>
    </location>
</feature>
<dbReference type="GO" id="GO:0016491">
    <property type="term" value="F:oxidoreductase activity"/>
    <property type="evidence" value="ECO:0007669"/>
    <property type="project" value="UniProtKB-KW"/>
</dbReference>
<evidence type="ECO:0000256" key="4">
    <source>
        <dbReference type="ARBA" id="ARBA00022989"/>
    </source>
</evidence>
<dbReference type="Pfam" id="PF14027">
    <property type="entry name" value="Questin_oxidase"/>
    <property type="match status" value="1"/>
</dbReference>
<comment type="caution">
    <text evidence="10">The sequence shown here is derived from an EMBL/GenBank/DDBJ whole genome shotgun (WGS) entry which is preliminary data.</text>
</comment>
<keyword evidence="2" id="KW-0813">Transport</keyword>
<evidence type="ECO:0000256" key="6">
    <source>
        <dbReference type="ARBA" id="ARBA00023136"/>
    </source>
</evidence>
<dbReference type="Gene3D" id="1.20.1250.20">
    <property type="entry name" value="MFS general substrate transporter like domains"/>
    <property type="match status" value="2"/>
</dbReference>
<dbReference type="PANTHER" id="PTHR43791:SF6">
    <property type="entry name" value="TRANSPORTER, PUTATIVE (AFU_ORTHOLOGUE AFUA_1G16690)-RELATED"/>
    <property type="match status" value="1"/>
</dbReference>
<evidence type="ECO:0000256" key="2">
    <source>
        <dbReference type="ARBA" id="ARBA00022448"/>
    </source>
</evidence>
<evidence type="ECO:0000256" key="8">
    <source>
        <dbReference type="SAM" id="Phobius"/>
    </source>
</evidence>
<name>A0A8H7LRY1_9AGAM</name>
<feature type="transmembrane region" description="Helical" evidence="8">
    <location>
        <begin position="955"/>
        <end position="973"/>
    </location>
</feature>
<feature type="compositionally biased region" description="Acidic residues" evidence="7">
    <location>
        <begin position="505"/>
        <end position="521"/>
    </location>
</feature>
<dbReference type="PROSITE" id="PS50850">
    <property type="entry name" value="MFS"/>
    <property type="match status" value="1"/>
</dbReference>
<dbReference type="GO" id="GO:0022857">
    <property type="term" value="F:transmembrane transporter activity"/>
    <property type="evidence" value="ECO:0007669"/>
    <property type="project" value="InterPro"/>
</dbReference>
<feature type="non-terminal residue" evidence="10">
    <location>
        <position position="1325"/>
    </location>
</feature>
<feature type="compositionally biased region" description="Basic and acidic residues" evidence="7">
    <location>
        <begin position="612"/>
        <end position="628"/>
    </location>
</feature>
<accession>A0A8H7LRY1</accession>
<evidence type="ECO:0000313" key="11">
    <source>
        <dbReference type="Proteomes" id="UP000602905"/>
    </source>
</evidence>
<keyword evidence="3 8" id="KW-0812">Transmembrane</keyword>
<feature type="region of interest" description="Disordered" evidence="7">
    <location>
        <begin position="612"/>
        <end position="638"/>
    </location>
</feature>
<evidence type="ECO:0000259" key="9">
    <source>
        <dbReference type="PROSITE" id="PS50850"/>
    </source>
</evidence>
<dbReference type="InterPro" id="IPR020846">
    <property type="entry name" value="MFS_dom"/>
</dbReference>
<evidence type="ECO:0000256" key="5">
    <source>
        <dbReference type="ARBA" id="ARBA00023002"/>
    </source>
</evidence>
<dbReference type="InterPro" id="IPR036259">
    <property type="entry name" value="MFS_trans_sf"/>
</dbReference>
<feature type="transmembrane region" description="Helical" evidence="8">
    <location>
        <begin position="1132"/>
        <end position="1151"/>
    </location>
</feature>
<proteinExistence type="predicted"/>
<feature type="transmembrane region" description="Helical" evidence="8">
    <location>
        <begin position="1163"/>
        <end position="1184"/>
    </location>
</feature>
<feature type="transmembrane region" description="Helical" evidence="8">
    <location>
        <begin position="901"/>
        <end position="919"/>
    </location>
</feature>
<keyword evidence="5" id="KW-0560">Oxidoreductase</keyword>
<evidence type="ECO:0000256" key="1">
    <source>
        <dbReference type="ARBA" id="ARBA00004141"/>
    </source>
</evidence>
<feature type="transmembrane region" description="Helical" evidence="8">
    <location>
        <begin position="1255"/>
        <end position="1276"/>
    </location>
</feature>
<dbReference type="InterPro" id="IPR025337">
    <property type="entry name" value="Questin_oxidase-like"/>
</dbReference>
<feature type="region of interest" description="Disordered" evidence="7">
    <location>
        <begin position="562"/>
        <end position="600"/>
    </location>
</feature>
<reference evidence="10" key="1">
    <citation type="submission" date="2020-09" db="EMBL/GenBank/DDBJ databases">
        <title>Comparative genome analyses of four rice-infecting Rhizoctonia solani isolates reveal extensive enrichment of homogalacturonan modification genes.</title>
        <authorList>
            <person name="Lee D.-Y."/>
            <person name="Jeon J."/>
            <person name="Kim K.-T."/>
            <person name="Cheong K."/>
            <person name="Song H."/>
            <person name="Choi G."/>
            <person name="Ko J."/>
            <person name="Opiyo S.O."/>
            <person name="Zuo S."/>
            <person name="Madhav S."/>
            <person name="Lee Y.-H."/>
            <person name="Wang G.-L."/>
        </authorList>
    </citation>
    <scope>NUCLEOTIDE SEQUENCE</scope>
    <source>
        <strain evidence="10">AG1-IA WGL</strain>
    </source>
</reference>
<dbReference type="InterPro" id="IPR011701">
    <property type="entry name" value="MFS"/>
</dbReference>
<dbReference type="FunFam" id="1.20.1250.20:FF:000013">
    <property type="entry name" value="MFS general substrate transporter"/>
    <property type="match status" value="1"/>
</dbReference>
<feature type="transmembrane region" description="Helical" evidence="8">
    <location>
        <begin position="1100"/>
        <end position="1120"/>
    </location>
</feature>
<sequence>MAASIPPFFDDTLVENLFAIPSFGDTSISPKVPRPLPGITVGSTSTLKHLLIENHKRFHTFFHELRLHNHLAHHLLVAYAVGAPSHILQQVFNNHSSYLRPAFQSPEPITRKNWTSHLGNQEYVHGAFQIQIQMHHDANWGPGEPRMLDRFLSGLTHPMIHFAHAPEFGIHRMAVEGLAQAAVHDASLRNMIERSLMESNAKPEVMPSDRVHSPSILSRILMDDQLKAGAACSKDIFVRSVEASNNIGGIVRDDASLWTIKEDENDIQARLEELDWLVAVPFGVDGWKKNVPFRAHFCIAHMVTSCLFLPSVMLLLKPAHQIDLMRAYFANVLVCFIGEGRPALDVQGFFDSVTTEPRPKGDSDVATKSINGNPCCLILAHVVHYQDEHLVKAVRALSHSASLYGTRPKGYFAHTELRGAEHIDGTLFIRTAGLLMDAMDWHYEVTKRVEGMDKENRRTVHINMAPTTTNQKLKTFPEPIIISDSEEESSDAIGNGLGDEIGGSDSDDMSDDESESDDAPEAESLRGGKAAADARDDALKKHEQRLNELRKTKNKAREAFIQSTKSEAPTAVENQVDPITDATRDMEGDEPVEEAPRSNRLPDSIFAAAHETVERKSSKKLSKNDAPLKRKRVRQSPKEKVINGRTLRVTMDLDAPPAASSSPSTRKLKNSTKGGLAFRKKWKKVDALRAQVRSRTGPPRNFVTRAWGILPVTETRLRSPRNRKQNAKCASTLKLIHLSVIILPEQYNWSVGFGISELGNCPVHTPYSLRSLGNVGLEGDIYIVLGCGEVLHYPWGPSYLSTSTPFLSLTMDTKDKTSFEAPEHIDHPSSSQHSVENDAINHWTPDERARAEKKLVRKLDSRLMPTMIVIFIMNYIDRTAVTAARLRGLEADLGLSEPSDVQYQTVLAILYVSYCTLQVPSNMILNKVSRPSWYIGGCVIAWGLVSALTGVTHNFAGIVVCRVFIGVPEAAFYPGATYILSRWYTRKELAFRAALLYFGLLVSNAFGSLMAAGILSGMQGKRGIAAWRWLFFIEGAITIVIGILAIWLLPDYPHNTRWIKGSQRRLAQARLSEDAAEADEDGANDSAFAGLIMALKDPKVPILAVMTCSQLLGLSFVNFFPTLTATLGYNTTISLLLAAPPWILASIICLLNAWHADKTGERFFHIAGWWWVVIVAYIIALSTMATAGRYVSMFLMASGYAGFALTLVWVSNAIPRPPAKRAAAIGIVNGFGNIGNLIGSFAWKAQWSPKYHQSMIIGIATLAFSSALAFVIRTMLVRANRKMDQQDMDALQNEGDAERVREAARLEGITVEEAIRRRRGFRYLY</sequence>
<comment type="subcellular location">
    <subcellularLocation>
        <location evidence="1">Membrane</location>
        <topology evidence="1">Multi-pass membrane protein</topology>
    </subcellularLocation>
</comment>
<keyword evidence="4 8" id="KW-1133">Transmembrane helix</keyword>
<evidence type="ECO:0000256" key="7">
    <source>
        <dbReference type="SAM" id="MobiDB-lite"/>
    </source>
</evidence>
<evidence type="ECO:0000313" key="10">
    <source>
        <dbReference type="EMBL" id="KAF8698337.1"/>
    </source>
</evidence>
<feature type="region of interest" description="Disordered" evidence="7">
    <location>
        <begin position="654"/>
        <end position="673"/>
    </location>
</feature>
<dbReference type="GO" id="GO:0016020">
    <property type="term" value="C:membrane"/>
    <property type="evidence" value="ECO:0007669"/>
    <property type="project" value="UniProtKB-SubCell"/>
</dbReference>
<feature type="transmembrane region" description="Helical" evidence="8">
    <location>
        <begin position="994"/>
        <end position="1015"/>
    </location>
</feature>
<dbReference type="FunFam" id="1.20.1250.20:FF:000057">
    <property type="entry name" value="MFS general substrate transporter"/>
    <property type="match status" value="1"/>
</dbReference>
<keyword evidence="6 8" id="KW-0472">Membrane</keyword>
<feature type="transmembrane region" description="Helical" evidence="8">
    <location>
        <begin position="1190"/>
        <end position="1210"/>
    </location>
</feature>
<feature type="region of interest" description="Disordered" evidence="7">
    <location>
        <begin position="484"/>
        <end position="537"/>
    </location>
</feature>
<feature type="transmembrane region" description="Helical" evidence="8">
    <location>
        <begin position="1027"/>
        <end position="1049"/>
    </location>
</feature>